<evidence type="ECO:0008006" key="2">
    <source>
        <dbReference type="Google" id="ProtNLM"/>
    </source>
</evidence>
<dbReference type="SUPFAM" id="SSF53383">
    <property type="entry name" value="PLP-dependent transferases"/>
    <property type="match status" value="1"/>
</dbReference>
<accession>A0A381VAZ8</accession>
<dbReference type="InterPro" id="IPR000653">
    <property type="entry name" value="DegT/StrS_aminotransferase"/>
</dbReference>
<protein>
    <recommendedName>
        <fullName evidence="2">Transcriptional regulator</fullName>
    </recommendedName>
</protein>
<proteinExistence type="predicted"/>
<sequence>MVDLMGQYRKIKDQIDKNLIDCIESGRLVNGPIVSDFCNNLSKYLDVKHVIPCANGTDAIQ</sequence>
<reference evidence="1" key="1">
    <citation type="submission" date="2018-05" db="EMBL/GenBank/DDBJ databases">
        <authorList>
            <person name="Lanie J.A."/>
            <person name="Ng W.-L."/>
            <person name="Kazmierczak K.M."/>
            <person name="Andrzejewski T.M."/>
            <person name="Davidsen T.M."/>
            <person name="Wayne K.J."/>
            <person name="Tettelin H."/>
            <person name="Glass J.I."/>
            <person name="Rusch D."/>
            <person name="Podicherti R."/>
            <person name="Tsui H.-C.T."/>
            <person name="Winkler M.E."/>
        </authorList>
    </citation>
    <scope>NUCLEOTIDE SEQUENCE</scope>
</reference>
<gene>
    <name evidence="1" type="ORF">METZ01_LOCUS90399</name>
</gene>
<dbReference type="InterPro" id="IPR015421">
    <property type="entry name" value="PyrdxlP-dep_Trfase_major"/>
</dbReference>
<name>A0A381VAZ8_9ZZZZ</name>
<dbReference type="Pfam" id="PF01041">
    <property type="entry name" value="DegT_DnrJ_EryC1"/>
    <property type="match status" value="1"/>
</dbReference>
<dbReference type="Gene3D" id="3.40.640.10">
    <property type="entry name" value="Type I PLP-dependent aspartate aminotransferase-like (Major domain)"/>
    <property type="match status" value="1"/>
</dbReference>
<dbReference type="EMBL" id="UINC01008337">
    <property type="protein sequence ID" value="SVA37545.1"/>
    <property type="molecule type" value="Genomic_DNA"/>
</dbReference>
<organism evidence="1">
    <name type="scientific">marine metagenome</name>
    <dbReference type="NCBI Taxonomy" id="408172"/>
    <lineage>
        <taxon>unclassified sequences</taxon>
        <taxon>metagenomes</taxon>
        <taxon>ecological metagenomes</taxon>
    </lineage>
</organism>
<feature type="non-terminal residue" evidence="1">
    <location>
        <position position="61"/>
    </location>
</feature>
<dbReference type="AlphaFoldDB" id="A0A381VAZ8"/>
<evidence type="ECO:0000313" key="1">
    <source>
        <dbReference type="EMBL" id="SVA37545.1"/>
    </source>
</evidence>
<dbReference type="InterPro" id="IPR015424">
    <property type="entry name" value="PyrdxlP-dep_Trfase"/>
</dbReference>